<gene>
    <name evidence="1" type="ORF">XIS1_590001</name>
</gene>
<dbReference type="AlphaFoldDB" id="A0A1N6MZE4"/>
<evidence type="ECO:0000313" key="1">
    <source>
        <dbReference type="EMBL" id="SIP74216.1"/>
    </source>
</evidence>
<name>A0A1N6MZE4_9GAMM</name>
<dbReference type="EMBL" id="FTLG01000202">
    <property type="protein sequence ID" value="SIP74216.1"/>
    <property type="molecule type" value="Genomic_DNA"/>
</dbReference>
<sequence length="86" mass="9801">MCHDKLILFLNIKGGIKCNHLLTSGNQNEGYRLAPLSHSGGSHQYGLNYLRAYLSVLNMKIRKALVFYLPFSSYRVYKDHGLESII</sequence>
<evidence type="ECO:0000313" key="2">
    <source>
        <dbReference type="Proteomes" id="UP000196435"/>
    </source>
</evidence>
<reference evidence="2" key="1">
    <citation type="submission" date="2016-12" db="EMBL/GenBank/DDBJ databases">
        <authorList>
            <person name="Gaudriault S."/>
        </authorList>
    </citation>
    <scope>NUCLEOTIDE SEQUENCE [LARGE SCALE GENOMIC DNA]</scope>
    <source>
        <strain evidence="2">HGB1681 (deposited as PTA-6826 in the American Type Culture Collection)</strain>
    </source>
</reference>
<protein>
    <submittedName>
        <fullName evidence="1">Uncharacterized protein</fullName>
    </submittedName>
</protein>
<accession>A0A1N6MZE4</accession>
<organism evidence="1 2">
    <name type="scientific">Xenorhabdus innexi</name>
    <dbReference type="NCBI Taxonomy" id="290109"/>
    <lineage>
        <taxon>Bacteria</taxon>
        <taxon>Pseudomonadati</taxon>
        <taxon>Pseudomonadota</taxon>
        <taxon>Gammaproteobacteria</taxon>
        <taxon>Enterobacterales</taxon>
        <taxon>Morganellaceae</taxon>
        <taxon>Xenorhabdus</taxon>
    </lineage>
</organism>
<proteinExistence type="predicted"/>
<dbReference type="Proteomes" id="UP000196435">
    <property type="component" value="Unassembled WGS sequence"/>
</dbReference>